<keyword evidence="4" id="KW-0325">Glycoprotein</keyword>
<reference evidence="7" key="2">
    <citation type="submission" date="2017-06" db="EMBL/GenBank/DDBJ databases">
        <title>WGS assembly of Brachypodium distachyon.</title>
        <authorList>
            <consortium name="The International Brachypodium Initiative"/>
            <person name="Lucas S."/>
            <person name="Harmon-Smith M."/>
            <person name="Lail K."/>
            <person name="Tice H."/>
            <person name="Grimwood J."/>
            <person name="Bruce D."/>
            <person name="Barry K."/>
            <person name="Shu S."/>
            <person name="Lindquist E."/>
            <person name="Wang M."/>
            <person name="Pitluck S."/>
            <person name="Vogel J.P."/>
            <person name="Garvin D.F."/>
            <person name="Mockler T.C."/>
            <person name="Schmutz J."/>
            <person name="Rokhsar D."/>
            <person name="Bevan M.W."/>
        </authorList>
    </citation>
    <scope>NUCLEOTIDE SEQUENCE</scope>
    <source>
        <strain evidence="7">Bd21</strain>
    </source>
</reference>
<reference evidence="8" key="3">
    <citation type="submission" date="2018-08" db="UniProtKB">
        <authorList>
            <consortium name="EnsemblPlants"/>
        </authorList>
    </citation>
    <scope>IDENTIFICATION</scope>
    <source>
        <strain evidence="8">cv. Bd21</strain>
    </source>
</reference>
<dbReference type="EnsemblPlants" id="PNT63409">
    <property type="protein sequence ID" value="PNT63409"/>
    <property type="gene ID" value="BRADI_4g15300v3"/>
</dbReference>
<gene>
    <name evidence="8" type="primary">LOC100832677</name>
    <name evidence="7" type="ORF">BRADI_4g15300v3</name>
</gene>
<proteinExistence type="inferred from homology"/>
<reference evidence="7 8" key="1">
    <citation type="journal article" date="2010" name="Nature">
        <title>Genome sequencing and analysis of the model grass Brachypodium distachyon.</title>
        <authorList>
            <consortium name="International Brachypodium Initiative"/>
        </authorList>
    </citation>
    <scope>NUCLEOTIDE SEQUENCE [LARGE SCALE GENOMIC DNA]</scope>
    <source>
        <strain evidence="7">Bd21</strain>
        <strain evidence="8">cv. Bd21</strain>
    </source>
</reference>
<sequence length="155" mass="15693">MTSPKAAAGTAVLLLLLLLLTSTIAAPEASKTIALDSMPLAPAAEDAASTTCVGSLLALSPCLPFFRDADGGTDASSAPEGCCEGLRGIVADQEVCLCHVVNHTLERAIGVDIPANRAFALIGSLCGITLPEDFLVTCASRNNVPPLYACPAPSA</sequence>
<dbReference type="Pfam" id="PF14368">
    <property type="entry name" value="LTP_2"/>
    <property type="match status" value="1"/>
</dbReference>
<dbReference type="GeneID" id="100832677"/>
<keyword evidence="2 5" id="KW-0732">Signal</keyword>
<accession>I1IKV5</accession>
<dbReference type="STRING" id="15368.I1IKV5"/>
<dbReference type="PANTHER" id="PTHR33044">
    <property type="entry name" value="BIFUNCTIONAL INHIBITOR/LIPID-TRANSFER PROTEIN/SEED STORAGE 2S ALBUMIN SUPERFAMILY PROTEIN-RELATED"/>
    <property type="match status" value="1"/>
</dbReference>
<evidence type="ECO:0000313" key="7">
    <source>
        <dbReference type="EMBL" id="PNT63409.1"/>
    </source>
</evidence>
<dbReference type="RefSeq" id="XP_003575928.2">
    <property type="nucleotide sequence ID" value="XM_003575880.2"/>
</dbReference>
<evidence type="ECO:0000313" key="8">
    <source>
        <dbReference type="EnsemblPlants" id="PNT63409"/>
    </source>
</evidence>
<evidence type="ECO:0000256" key="1">
    <source>
        <dbReference type="ARBA" id="ARBA00009748"/>
    </source>
</evidence>
<dbReference type="Gene3D" id="1.10.110.10">
    <property type="entry name" value="Plant lipid-transfer and hydrophobic proteins"/>
    <property type="match status" value="1"/>
</dbReference>
<comment type="similarity">
    <text evidence="1">Belongs to the plant LTP family.</text>
</comment>
<organism evidence="8">
    <name type="scientific">Brachypodium distachyon</name>
    <name type="common">Purple false brome</name>
    <name type="synonym">Trachynia distachya</name>
    <dbReference type="NCBI Taxonomy" id="15368"/>
    <lineage>
        <taxon>Eukaryota</taxon>
        <taxon>Viridiplantae</taxon>
        <taxon>Streptophyta</taxon>
        <taxon>Embryophyta</taxon>
        <taxon>Tracheophyta</taxon>
        <taxon>Spermatophyta</taxon>
        <taxon>Magnoliopsida</taxon>
        <taxon>Liliopsida</taxon>
        <taxon>Poales</taxon>
        <taxon>Poaceae</taxon>
        <taxon>BOP clade</taxon>
        <taxon>Pooideae</taxon>
        <taxon>Stipodae</taxon>
        <taxon>Brachypodieae</taxon>
        <taxon>Brachypodium</taxon>
    </lineage>
</organism>
<dbReference type="CDD" id="cd00010">
    <property type="entry name" value="AAI_LTSS"/>
    <property type="match status" value="1"/>
</dbReference>
<dbReference type="Proteomes" id="UP000008810">
    <property type="component" value="Chromosome 4"/>
</dbReference>
<evidence type="ECO:0000256" key="5">
    <source>
        <dbReference type="SAM" id="SignalP"/>
    </source>
</evidence>
<evidence type="ECO:0000256" key="3">
    <source>
        <dbReference type="ARBA" id="ARBA00023157"/>
    </source>
</evidence>
<feature type="domain" description="Bifunctional inhibitor/plant lipid transfer protein/seed storage helical" evidence="6">
    <location>
        <begin position="52"/>
        <end position="138"/>
    </location>
</feature>
<dbReference type="eggNOG" id="ENOG502R70Z">
    <property type="taxonomic scope" value="Eukaryota"/>
</dbReference>
<name>I1IKV5_BRADI</name>
<dbReference type="InterPro" id="IPR036312">
    <property type="entry name" value="Bifun_inhib/LTP/seed_sf"/>
</dbReference>
<keyword evidence="9" id="KW-1185">Reference proteome</keyword>
<dbReference type="OMA" id="CANDKVY"/>
<dbReference type="SUPFAM" id="SSF47699">
    <property type="entry name" value="Bifunctional inhibitor/lipid-transfer protein/seed storage 2S albumin"/>
    <property type="match status" value="1"/>
</dbReference>
<protein>
    <recommendedName>
        <fullName evidence="6">Bifunctional inhibitor/plant lipid transfer protein/seed storage helical domain-containing protein</fullName>
    </recommendedName>
</protein>
<keyword evidence="3" id="KW-1015">Disulfide bond</keyword>
<evidence type="ECO:0000313" key="9">
    <source>
        <dbReference type="Proteomes" id="UP000008810"/>
    </source>
</evidence>
<dbReference type="OrthoDB" id="659547at2759"/>
<dbReference type="EMBL" id="CM000883">
    <property type="protein sequence ID" value="PNT63409.1"/>
    <property type="molecule type" value="Genomic_DNA"/>
</dbReference>
<evidence type="ECO:0000256" key="2">
    <source>
        <dbReference type="ARBA" id="ARBA00022729"/>
    </source>
</evidence>
<dbReference type="HOGENOM" id="CLU_107374_0_0_1"/>
<dbReference type="Gramene" id="PNT63409">
    <property type="protein sequence ID" value="PNT63409"/>
    <property type="gene ID" value="BRADI_4g15300v3"/>
</dbReference>
<dbReference type="InterPro" id="IPR016140">
    <property type="entry name" value="Bifunc_inhib/LTP/seed_store"/>
</dbReference>
<evidence type="ECO:0000256" key="4">
    <source>
        <dbReference type="ARBA" id="ARBA00023180"/>
    </source>
</evidence>
<dbReference type="AlphaFoldDB" id="I1IKV5"/>
<feature type="chain" id="PRO_5003644919" description="Bifunctional inhibitor/plant lipid transfer protein/seed storage helical domain-containing protein" evidence="5">
    <location>
        <begin position="26"/>
        <end position="155"/>
    </location>
</feature>
<dbReference type="InterPro" id="IPR043325">
    <property type="entry name" value="LTSS"/>
</dbReference>
<feature type="signal peptide" evidence="5">
    <location>
        <begin position="1"/>
        <end position="25"/>
    </location>
</feature>
<evidence type="ECO:0000259" key="6">
    <source>
        <dbReference type="SMART" id="SM00499"/>
    </source>
</evidence>
<dbReference type="SMART" id="SM00499">
    <property type="entry name" value="AAI"/>
    <property type="match status" value="1"/>
</dbReference>